<dbReference type="Gene3D" id="3.40.50.150">
    <property type="entry name" value="Vaccinia Virus protein VP39"/>
    <property type="match status" value="1"/>
</dbReference>
<proteinExistence type="predicted"/>
<protein>
    <submittedName>
        <fullName evidence="2">Class I SAM-dependent methyltransferase</fullName>
        <ecNumber evidence="2">2.1.1.-</ecNumber>
    </submittedName>
</protein>
<dbReference type="Pfam" id="PF13649">
    <property type="entry name" value="Methyltransf_25"/>
    <property type="match status" value="1"/>
</dbReference>
<dbReference type="InterPro" id="IPR041698">
    <property type="entry name" value="Methyltransf_25"/>
</dbReference>
<dbReference type="PANTHER" id="PTHR47473">
    <property type="entry name" value="BTA1P"/>
    <property type="match status" value="1"/>
</dbReference>
<sequence>MYRRQRHIYDASRKFYLLGRDEMIADLAPPNGGTVLEIGCGTGRNLVKIARLYPNARGYGLDVSDEMLETARRSIARAGLEGRIRLAAADATCFDPKALFGVEKFDRVVISYALSMIPGWRSVLRGAAAHLDTAGQLHIVDFGDQHGLPAPFRSALKRWLAMFHVTPRADLADEVAALARMAGLSAACSRPFRGYAVRAVMQRAG</sequence>
<reference evidence="2 3" key="1">
    <citation type="submission" date="2023-11" db="EMBL/GenBank/DDBJ databases">
        <authorList>
            <person name="Bao R."/>
        </authorList>
    </citation>
    <scope>NUCLEOTIDE SEQUENCE [LARGE SCALE GENOMIC DNA]</scope>
    <source>
        <strain evidence="2 3">PJ23</strain>
    </source>
</reference>
<evidence type="ECO:0000313" key="2">
    <source>
        <dbReference type="EMBL" id="MDX6807254.1"/>
    </source>
</evidence>
<evidence type="ECO:0000259" key="1">
    <source>
        <dbReference type="Pfam" id="PF13649"/>
    </source>
</evidence>
<dbReference type="CDD" id="cd02440">
    <property type="entry name" value="AdoMet_MTases"/>
    <property type="match status" value="1"/>
</dbReference>
<keyword evidence="3" id="KW-1185">Reference proteome</keyword>
<dbReference type="GO" id="GO:0032259">
    <property type="term" value="P:methylation"/>
    <property type="evidence" value="ECO:0007669"/>
    <property type="project" value="UniProtKB-KW"/>
</dbReference>
<dbReference type="SUPFAM" id="SSF53335">
    <property type="entry name" value="S-adenosyl-L-methionine-dependent methyltransferases"/>
    <property type="match status" value="1"/>
</dbReference>
<comment type="caution">
    <text evidence="2">The sequence shown here is derived from an EMBL/GenBank/DDBJ whole genome shotgun (WGS) entry which is preliminary data.</text>
</comment>
<keyword evidence="2" id="KW-0489">Methyltransferase</keyword>
<name>A0ABU4RQZ4_9HYPH</name>
<dbReference type="Proteomes" id="UP001274321">
    <property type="component" value="Unassembled WGS sequence"/>
</dbReference>
<keyword evidence="2" id="KW-0808">Transferase</keyword>
<dbReference type="GO" id="GO:0008168">
    <property type="term" value="F:methyltransferase activity"/>
    <property type="evidence" value="ECO:0007669"/>
    <property type="project" value="UniProtKB-KW"/>
</dbReference>
<feature type="domain" description="Methyltransferase" evidence="1">
    <location>
        <begin position="35"/>
        <end position="135"/>
    </location>
</feature>
<evidence type="ECO:0000313" key="3">
    <source>
        <dbReference type="Proteomes" id="UP001274321"/>
    </source>
</evidence>
<dbReference type="EC" id="2.1.1.-" evidence="2"/>
<dbReference type="EMBL" id="JAXAFJ010000010">
    <property type="protein sequence ID" value="MDX6807254.1"/>
    <property type="molecule type" value="Genomic_DNA"/>
</dbReference>
<accession>A0ABU4RQZ4</accession>
<dbReference type="PANTHER" id="PTHR47473:SF1">
    <property type="entry name" value="METHYLTRANSFERASE DOMAIN-CONTAINING PROTEIN"/>
    <property type="match status" value="1"/>
</dbReference>
<gene>
    <name evidence="2" type="ORF">SCD90_14370</name>
</gene>
<dbReference type="RefSeq" id="WP_319845438.1">
    <property type="nucleotide sequence ID" value="NZ_JAXAFJ010000010.1"/>
</dbReference>
<dbReference type="InterPro" id="IPR029063">
    <property type="entry name" value="SAM-dependent_MTases_sf"/>
</dbReference>
<organism evidence="2 3">
    <name type="scientific">Terrihabitans rhizophilus</name>
    <dbReference type="NCBI Taxonomy" id="3092662"/>
    <lineage>
        <taxon>Bacteria</taxon>
        <taxon>Pseudomonadati</taxon>
        <taxon>Pseudomonadota</taxon>
        <taxon>Alphaproteobacteria</taxon>
        <taxon>Hyphomicrobiales</taxon>
        <taxon>Terrihabitans</taxon>
    </lineage>
</organism>